<proteinExistence type="predicted"/>
<sequence>MGRILELYSALQQNTLSINMGSKNLDEVEELIRAVKNYLKKYFL</sequence>
<organism evidence="1 2">
    <name type="scientific">Pseudomonas amygdali pv. tabaci</name>
    <name type="common">Pseudomonas syringae pv. tabaci</name>
    <dbReference type="NCBI Taxonomy" id="322"/>
    <lineage>
        <taxon>Bacteria</taxon>
        <taxon>Pseudomonadati</taxon>
        <taxon>Pseudomonadota</taxon>
        <taxon>Gammaproteobacteria</taxon>
        <taxon>Pseudomonadales</taxon>
        <taxon>Pseudomonadaceae</taxon>
        <taxon>Pseudomonas</taxon>
        <taxon>Pseudomonas amygdali</taxon>
    </lineage>
</organism>
<dbReference type="Proteomes" id="UP000271531">
    <property type="component" value="Unassembled WGS sequence"/>
</dbReference>
<evidence type="ECO:0000313" key="1">
    <source>
        <dbReference type="EMBL" id="RMV97691.1"/>
    </source>
</evidence>
<gene>
    <name evidence="1" type="ORF">ALP03_02385</name>
</gene>
<protein>
    <submittedName>
        <fullName evidence="1">Uncharacterized protein</fullName>
    </submittedName>
</protein>
<dbReference type="AlphaFoldDB" id="A0A3M6GY74"/>
<evidence type="ECO:0000313" key="2">
    <source>
        <dbReference type="Proteomes" id="UP000271531"/>
    </source>
</evidence>
<dbReference type="EMBL" id="RBVA01000567">
    <property type="protein sequence ID" value="RMV97691.1"/>
    <property type="molecule type" value="Genomic_DNA"/>
</dbReference>
<comment type="caution">
    <text evidence="1">The sequence shown here is derived from an EMBL/GenBank/DDBJ whole genome shotgun (WGS) entry which is preliminary data.</text>
</comment>
<name>A0A3M6GY74_PSEAJ</name>
<reference evidence="1 2" key="1">
    <citation type="submission" date="2018-08" db="EMBL/GenBank/DDBJ databases">
        <title>Recombination of ecologically and evolutionarily significant loci maintains genetic cohesion in the Pseudomonas syringae species complex.</title>
        <authorList>
            <person name="Dillon M."/>
            <person name="Thakur S."/>
            <person name="Almeida R.N.D."/>
            <person name="Weir B.S."/>
            <person name="Guttman D.S."/>
        </authorList>
    </citation>
    <scope>NUCLEOTIDE SEQUENCE [LARGE SCALE GENOMIC DNA]</scope>
    <source>
        <strain evidence="1 2">ICMP 4525</strain>
    </source>
</reference>
<accession>A0A3M6GY74</accession>